<organism evidence="1 2">
    <name type="scientific">Eleutherodactylus coqui</name>
    <name type="common">Puerto Rican coqui</name>
    <dbReference type="NCBI Taxonomy" id="57060"/>
    <lineage>
        <taxon>Eukaryota</taxon>
        <taxon>Metazoa</taxon>
        <taxon>Chordata</taxon>
        <taxon>Craniata</taxon>
        <taxon>Vertebrata</taxon>
        <taxon>Euteleostomi</taxon>
        <taxon>Amphibia</taxon>
        <taxon>Batrachia</taxon>
        <taxon>Anura</taxon>
        <taxon>Neobatrachia</taxon>
        <taxon>Hyloidea</taxon>
        <taxon>Eleutherodactylidae</taxon>
        <taxon>Eleutherodactylinae</taxon>
        <taxon>Eleutherodactylus</taxon>
        <taxon>Eleutherodactylus</taxon>
    </lineage>
</organism>
<protein>
    <submittedName>
        <fullName evidence="1">Uncharacterized protein</fullName>
    </submittedName>
</protein>
<proteinExistence type="predicted"/>
<dbReference type="EMBL" id="WNTK01017115">
    <property type="protein sequence ID" value="KAG9461735.1"/>
    <property type="molecule type" value="Genomic_DNA"/>
</dbReference>
<accession>A0A8J6BDU7</accession>
<reference evidence="1" key="1">
    <citation type="thesis" date="2020" institute="ProQuest LLC" country="789 East Eisenhower Parkway, Ann Arbor, MI, USA">
        <title>Comparative Genomics and Chromosome Evolution.</title>
        <authorList>
            <person name="Mudd A.B."/>
        </authorList>
    </citation>
    <scope>NUCLEOTIDE SEQUENCE</scope>
    <source>
        <strain evidence="1">HN-11 Male</strain>
        <tissue evidence="1">Kidney and liver</tissue>
    </source>
</reference>
<dbReference type="Proteomes" id="UP000770717">
    <property type="component" value="Unassembled WGS sequence"/>
</dbReference>
<evidence type="ECO:0000313" key="1">
    <source>
        <dbReference type="EMBL" id="KAG9461735.1"/>
    </source>
</evidence>
<keyword evidence="2" id="KW-1185">Reference proteome</keyword>
<gene>
    <name evidence="1" type="ORF">GDO78_015889</name>
</gene>
<sequence length="67" mass="7847">MTGWLDSAIQMWSLFLLHYLDVFILSCRRLLRTISPSLLRPHSCARLILCGTSCSLFWYHFGIHTTF</sequence>
<name>A0A8J6BDU7_ELECQ</name>
<comment type="caution">
    <text evidence="1">The sequence shown here is derived from an EMBL/GenBank/DDBJ whole genome shotgun (WGS) entry which is preliminary data.</text>
</comment>
<dbReference type="AlphaFoldDB" id="A0A8J6BDU7"/>
<evidence type="ECO:0000313" key="2">
    <source>
        <dbReference type="Proteomes" id="UP000770717"/>
    </source>
</evidence>